<keyword evidence="1" id="KW-0560">Oxidoreductase</keyword>
<dbReference type="SUPFAM" id="SSF53323">
    <property type="entry name" value="Pyruvate-ferredoxin oxidoreductase, PFOR, domain III"/>
    <property type="match status" value="1"/>
</dbReference>
<feature type="domain" description="Pyruvate/ketoisovalerate oxidoreductase catalytic" evidence="2">
    <location>
        <begin position="10"/>
        <end position="177"/>
    </location>
</feature>
<dbReference type="PANTHER" id="PTHR43366:SF1">
    <property type="entry name" value="PYRUVATE SYNTHASE SUBUNIT PORC"/>
    <property type="match status" value="1"/>
</dbReference>
<evidence type="ECO:0000259" key="2">
    <source>
        <dbReference type="Pfam" id="PF01558"/>
    </source>
</evidence>
<evidence type="ECO:0000313" key="3">
    <source>
        <dbReference type="EMBL" id="SKC62825.1"/>
    </source>
</evidence>
<evidence type="ECO:0000313" key="4">
    <source>
        <dbReference type="Proteomes" id="UP000190285"/>
    </source>
</evidence>
<sequence length="184" mass="20195">MREIKFYARGGQGAVTASKVLVQSAIFDGKFAQSIPSYGQERQGAPIFCFARIDDEYIPTKSYVDEPDCVIVFDTGLKQSGIDVLENLKEGATIVVNSHMKMKEYFDNENVKTIISVDANQITSDIIGDVPPNMAILGAIAKADDTVSIDSIYKAIQTKIKGRAGELNAESARKAYETAKIYKR</sequence>
<dbReference type="InterPro" id="IPR051626">
    <property type="entry name" value="Oxidoreductase_gamma_subunit"/>
</dbReference>
<dbReference type="PANTHER" id="PTHR43366">
    <property type="entry name" value="PYRUVATE SYNTHASE SUBUNIT PORC"/>
    <property type="match status" value="1"/>
</dbReference>
<dbReference type="AlphaFoldDB" id="A0A1T5KHC7"/>
<evidence type="ECO:0000256" key="1">
    <source>
        <dbReference type="ARBA" id="ARBA00023002"/>
    </source>
</evidence>
<dbReference type="GO" id="GO:0016625">
    <property type="term" value="F:oxidoreductase activity, acting on the aldehyde or oxo group of donors, iron-sulfur protein as acceptor"/>
    <property type="evidence" value="ECO:0007669"/>
    <property type="project" value="InterPro"/>
</dbReference>
<keyword evidence="3" id="KW-0670">Pyruvate</keyword>
<dbReference type="OrthoDB" id="9794954at2"/>
<dbReference type="RefSeq" id="WP_079490976.1">
    <property type="nucleotide sequence ID" value="NZ_FUZT01000004.1"/>
</dbReference>
<dbReference type="Pfam" id="PF01558">
    <property type="entry name" value="POR"/>
    <property type="match status" value="1"/>
</dbReference>
<dbReference type="InterPro" id="IPR011894">
    <property type="entry name" value="PorC_KorC"/>
</dbReference>
<reference evidence="4" key="1">
    <citation type="submission" date="2017-02" db="EMBL/GenBank/DDBJ databases">
        <authorList>
            <person name="Varghese N."/>
            <person name="Submissions S."/>
        </authorList>
    </citation>
    <scope>NUCLEOTIDE SEQUENCE [LARGE SCALE GENOMIC DNA]</scope>
    <source>
        <strain evidence="4">M1</strain>
    </source>
</reference>
<name>A0A1T5KHC7_9FIRM</name>
<keyword evidence="4" id="KW-1185">Reference proteome</keyword>
<proteinExistence type="predicted"/>
<dbReference type="NCBIfam" id="TIGR02175">
    <property type="entry name" value="PorC_KorC"/>
    <property type="match status" value="1"/>
</dbReference>
<gene>
    <name evidence="3" type="ORF">SAMN02194393_01787</name>
</gene>
<dbReference type="EMBL" id="FUZT01000004">
    <property type="protein sequence ID" value="SKC62825.1"/>
    <property type="molecule type" value="Genomic_DNA"/>
</dbReference>
<dbReference type="Proteomes" id="UP000190285">
    <property type="component" value="Unassembled WGS sequence"/>
</dbReference>
<accession>A0A1T5KHC7</accession>
<dbReference type="InterPro" id="IPR002869">
    <property type="entry name" value="Pyrv_flavodox_OxRed_cen"/>
</dbReference>
<dbReference type="Gene3D" id="3.40.920.10">
    <property type="entry name" value="Pyruvate-ferredoxin oxidoreductase, PFOR, domain III"/>
    <property type="match status" value="1"/>
</dbReference>
<protein>
    <submittedName>
        <fullName evidence="3">Pyruvate ferredoxin oxidoreductase gamma subunit</fullName>
    </submittedName>
</protein>
<organism evidence="3 4">
    <name type="scientific">Maledivibacter halophilus</name>
    <dbReference type="NCBI Taxonomy" id="36842"/>
    <lineage>
        <taxon>Bacteria</taxon>
        <taxon>Bacillati</taxon>
        <taxon>Bacillota</taxon>
        <taxon>Clostridia</taxon>
        <taxon>Peptostreptococcales</taxon>
        <taxon>Caminicellaceae</taxon>
        <taxon>Maledivibacter</taxon>
    </lineage>
</organism>
<dbReference type="InterPro" id="IPR019752">
    <property type="entry name" value="Pyrv/ketoisovalerate_OxRed_cat"/>
</dbReference>
<dbReference type="STRING" id="36842.SAMN02194393_01787"/>